<sequence length="137" mass="16673">MRHTHPFSMHDHEAEERLQEALNTSRIYIYTYYTDRLLRKELNIFESYADSLVKFPHVYAVAIRDGLKRLTIDLNDIKQYMEQLHLTINERATQRTQQTISHTMRLEQTEKRVHFRKETLNKEVKARMCMYVFPLKR</sequence>
<dbReference type="Proteomes" id="UP001179280">
    <property type="component" value="Unassembled WGS sequence"/>
</dbReference>
<gene>
    <name evidence="1" type="ORF">JOC54_002061</name>
</gene>
<dbReference type="InterPro" id="IPR058600">
    <property type="entry name" value="YhjD-like"/>
</dbReference>
<evidence type="ECO:0000313" key="2">
    <source>
        <dbReference type="Proteomes" id="UP001179280"/>
    </source>
</evidence>
<comment type="caution">
    <text evidence="1">The sequence shown here is derived from an EMBL/GenBank/DDBJ whole genome shotgun (WGS) entry which is preliminary data.</text>
</comment>
<name>A0ABS2STG6_9BACI</name>
<organism evidence="1 2">
    <name type="scientific">Shouchella xiaoxiensis</name>
    <dbReference type="NCBI Taxonomy" id="766895"/>
    <lineage>
        <taxon>Bacteria</taxon>
        <taxon>Bacillati</taxon>
        <taxon>Bacillota</taxon>
        <taxon>Bacilli</taxon>
        <taxon>Bacillales</taxon>
        <taxon>Bacillaceae</taxon>
        <taxon>Shouchella</taxon>
    </lineage>
</organism>
<proteinExistence type="predicted"/>
<protein>
    <submittedName>
        <fullName evidence="1">AraC-like DNA-binding protein</fullName>
    </submittedName>
</protein>
<dbReference type="EMBL" id="JAFBCV010000005">
    <property type="protein sequence ID" value="MBM7838802.1"/>
    <property type="molecule type" value="Genomic_DNA"/>
</dbReference>
<evidence type="ECO:0000313" key="1">
    <source>
        <dbReference type="EMBL" id="MBM7838802.1"/>
    </source>
</evidence>
<accession>A0ABS2STG6</accession>
<dbReference type="Pfam" id="PF26325">
    <property type="entry name" value="YhjD"/>
    <property type="match status" value="1"/>
</dbReference>
<reference evidence="1" key="1">
    <citation type="submission" date="2021-01" db="EMBL/GenBank/DDBJ databases">
        <title>Genomic Encyclopedia of Type Strains, Phase IV (KMG-IV): sequencing the most valuable type-strain genomes for metagenomic binning, comparative biology and taxonomic classification.</title>
        <authorList>
            <person name="Goeker M."/>
        </authorList>
    </citation>
    <scope>NUCLEOTIDE SEQUENCE</scope>
    <source>
        <strain evidence="1">DSM 21943</strain>
    </source>
</reference>
<dbReference type="RefSeq" id="WP_148297853.1">
    <property type="nucleotide sequence ID" value="NZ_JAFBCV010000005.1"/>
</dbReference>
<keyword evidence="2" id="KW-1185">Reference proteome</keyword>